<accession>A0A644WV17</accession>
<dbReference type="AlphaFoldDB" id="A0A644WV17"/>
<organism evidence="1">
    <name type="scientific">bioreactor metagenome</name>
    <dbReference type="NCBI Taxonomy" id="1076179"/>
    <lineage>
        <taxon>unclassified sequences</taxon>
        <taxon>metagenomes</taxon>
        <taxon>ecological metagenomes</taxon>
    </lineage>
</organism>
<protein>
    <submittedName>
        <fullName evidence="1">Uncharacterized protein</fullName>
    </submittedName>
</protein>
<evidence type="ECO:0000313" key="1">
    <source>
        <dbReference type="EMBL" id="MPM07441.1"/>
    </source>
</evidence>
<sequence>MKRINIQTLTLAAASSFDRYAFKAPGSRLISVTMLCPELFSSQLGTYMSVELAITTNQGDINLLNHAFTLGQLKVDPSIPREKRTIFLNQPVKAGQEIQGYAKVISSGRFDPTIETYVKIYFNFEI</sequence>
<dbReference type="EMBL" id="VSSQ01001335">
    <property type="protein sequence ID" value="MPM07441.1"/>
    <property type="molecule type" value="Genomic_DNA"/>
</dbReference>
<comment type="caution">
    <text evidence="1">The sequence shown here is derived from an EMBL/GenBank/DDBJ whole genome shotgun (WGS) entry which is preliminary data.</text>
</comment>
<reference evidence="1" key="1">
    <citation type="submission" date="2019-08" db="EMBL/GenBank/DDBJ databases">
        <authorList>
            <person name="Kucharzyk K."/>
            <person name="Murdoch R.W."/>
            <person name="Higgins S."/>
            <person name="Loffler F."/>
        </authorList>
    </citation>
    <scope>NUCLEOTIDE SEQUENCE</scope>
</reference>
<name>A0A644WV17_9ZZZZ</name>
<proteinExistence type="predicted"/>
<gene>
    <name evidence="1" type="ORF">SDC9_53747</name>
</gene>